<dbReference type="InterPro" id="IPR036249">
    <property type="entry name" value="Thioredoxin-like_sf"/>
</dbReference>
<keyword evidence="5" id="KW-1185">Reference proteome</keyword>
<evidence type="ECO:0000259" key="3">
    <source>
        <dbReference type="Pfam" id="PF25907"/>
    </source>
</evidence>
<evidence type="ECO:0008006" key="6">
    <source>
        <dbReference type="Google" id="ProtNLM"/>
    </source>
</evidence>
<sequence>MKSDEDSPFAFKVEYMLTVRKIAHYTVMVPPMPPRQDLLLLGITYRKVPVVAINDTVYCDTHKIAEALESLYPHSNEHPSLFPKSLTLGDHQSSILQKYLVQFVIDRPLFKLAVGLMPWHLLPKAFLDDREKFLGNSIDVNQIKKMRPYIISQLQVHMAFLEEIFQESGGDFVMQTEYPGFLDVSIYFLFRWINVMGQDKDLYGPESESTFPRLRKWVEVMREFYEKNKANAPSTRISGNEASRKIPEPPRTSGEVEPKTREDRLLGLTLGSQVAVTPDDSGKVPTMGRLVEINGSTISIIVKRRDGSGQECKLCFPRFGFSVLPASLAEASKM</sequence>
<dbReference type="Proteomes" id="UP001164743">
    <property type="component" value="Chromosome 6A"/>
</dbReference>
<name>A0ABY7CQK8_9BASI</name>
<dbReference type="Pfam" id="PF13417">
    <property type="entry name" value="GST_N_3"/>
    <property type="match status" value="1"/>
</dbReference>
<dbReference type="CDD" id="cd00570">
    <property type="entry name" value="GST_N_family"/>
    <property type="match status" value="1"/>
</dbReference>
<proteinExistence type="predicted"/>
<dbReference type="RefSeq" id="XP_053021822.1">
    <property type="nucleotide sequence ID" value="XM_053170651.1"/>
</dbReference>
<evidence type="ECO:0000256" key="1">
    <source>
        <dbReference type="SAM" id="MobiDB-lite"/>
    </source>
</evidence>
<dbReference type="SUPFAM" id="SSF47616">
    <property type="entry name" value="GST C-terminal domain-like"/>
    <property type="match status" value="1"/>
</dbReference>
<evidence type="ECO:0000313" key="4">
    <source>
        <dbReference type="EMBL" id="WAQ86267.1"/>
    </source>
</evidence>
<feature type="domain" description="DUF7962" evidence="3">
    <location>
        <begin position="124"/>
        <end position="223"/>
    </location>
</feature>
<feature type="compositionally biased region" description="Polar residues" evidence="1">
    <location>
        <begin position="231"/>
        <end position="241"/>
    </location>
</feature>
<feature type="domain" description="GST N-terminal" evidence="2">
    <location>
        <begin position="5"/>
        <end position="74"/>
    </location>
</feature>
<organism evidence="4 5">
    <name type="scientific">Puccinia triticina</name>
    <dbReference type="NCBI Taxonomy" id="208348"/>
    <lineage>
        <taxon>Eukaryota</taxon>
        <taxon>Fungi</taxon>
        <taxon>Dikarya</taxon>
        <taxon>Basidiomycota</taxon>
        <taxon>Pucciniomycotina</taxon>
        <taxon>Pucciniomycetes</taxon>
        <taxon>Pucciniales</taxon>
        <taxon>Pucciniaceae</taxon>
        <taxon>Puccinia</taxon>
    </lineage>
</organism>
<reference evidence="4" key="1">
    <citation type="submission" date="2022-10" db="EMBL/GenBank/DDBJ databases">
        <title>Puccinia triticina Genome sequencing and assembly.</title>
        <authorList>
            <person name="Li C."/>
        </authorList>
    </citation>
    <scope>NUCLEOTIDE SEQUENCE</scope>
    <source>
        <strain evidence="4">Pt15</strain>
    </source>
</reference>
<gene>
    <name evidence="4" type="ORF">PtA15_6A899</name>
</gene>
<protein>
    <recommendedName>
        <fullName evidence="6">GST N-terminal domain-containing protein</fullName>
    </recommendedName>
</protein>
<dbReference type="SUPFAM" id="SSF52833">
    <property type="entry name" value="Thioredoxin-like"/>
    <property type="match status" value="1"/>
</dbReference>
<evidence type="ECO:0000259" key="2">
    <source>
        <dbReference type="Pfam" id="PF13417"/>
    </source>
</evidence>
<feature type="region of interest" description="Disordered" evidence="1">
    <location>
        <begin position="231"/>
        <end position="260"/>
    </location>
</feature>
<dbReference type="EMBL" id="CP110426">
    <property type="protein sequence ID" value="WAQ86267.1"/>
    <property type="molecule type" value="Genomic_DNA"/>
</dbReference>
<feature type="compositionally biased region" description="Basic and acidic residues" evidence="1">
    <location>
        <begin position="242"/>
        <end position="260"/>
    </location>
</feature>
<accession>A0ABY7CQK8</accession>
<dbReference type="InterPro" id="IPR058268">
    <property type="entry name" value="DUF7962"/>
</dbReference>
<dbReference type="InterPro" id="IPR004045">
    <property type="entry name" value="Glutathione_S-Trfase_N"/>
</dbReference>
<dbReference type="Pfam" id="PF25907">
    <property type="entry name" value="DUF7962"/>
    <property type="match status" value="1"/>
</dbReference>
<evidence type="ECO:0000313" key="5">
    <source>
        <dbReference type="Proteomes" id="UP001164743"/>
    </source>
</evidence>
<dbReference type="InterPro" id="IPR036282">
    <property type="entry name" value="Glutathione-S-Trfase_C_sf"/>
</dbReference>
<dbReference type="Gene3D" id="3.40.30.110">
    <property type="match status" value="2"/>
</dbReference>
<dbReference type="GeneID" id="77811546"/>